<organism evidence="9 10">
    <name type="scientific">Lutimaribacter saemankumensis</name>
    <dbReference type="NCBI Taxonomy" id="490829"/>
    <lineage>
        <taxon>Bacteria</taxon>
        <taxon>Pseudomonadati</taxon>
        <taxon>Pseudomonadota</taxon>
        <taxon>Alphaproteobacteria</taxon>
        <taxon>Rhodobacterales</taxon>
        <taxon>Roseobacteraceae</taxon>
        <taxon>Lutimaribacter</taxon>
    </lineage>
</organism>
<keyword evidence="10" id="KW-1185">Reference proteome</keyword>
<dbReference type="InterPro" id="IPR029044">
    <property type="entry name" value="Nucleotide-diphossugar_trans"/>
</dbReference>
<dbReference type="InterPro" id="IPR050321">
    <property type="entry name" value="Glycosyltr_2/OpgH_subfam"/>
</dbReference>
<feature type="transmembrane region" description="Helical" evidence="7">
    <location>
        <begin position="510"/>
        <end position="529"/>
    </location>
</feature>
<evidence type="ECO:0000259" key="8">
    <source>
        <dbReference type="Pfam" id="PF05157"/>
    </source>
</evidence>
<evidence type="ECO:0000256" key="4">
    <source>
        <dbReference type="ARBA" id="ARBA00022692"/>
    </source>
</evidence>
<dbReference type="SUPFAM" id="SSF160246">
    <property type="entry name" value="EspE N-terminal domain-like"/>
    <property type="match status" value="1"/>
</dbReference>
<dbReference type="PANTHER" id="PTHR43867:SF2">
    <property type="entry name" value="CELLULOSE SYNTHASE CATALYTIC SUBUNIT A [UDP-FORMING]"/>
    <property type="match status" value="1"/>
</dbReference>
<dbReference type="Pfam" id="PF13641">
    <property type="entry name" value="Glyco_tranf_2_3"/>
    <property type="match status" value="1"/>
</dbReference>
<gene>
    <name evidence="9" type="ORF">SAMN05421850_103368</name>
</gene>
<proteinExistence type="predicted"/>
<evidence type="ECO:0000256" key="5">
    <source>
        <dbReference type="ARBA" id="ARBA00022989"/>
    </source>
</evidence>
<dbReference type="RefSeq" id="WP_245723337.1">
    <property type="nucleotide sequence ID" value="NZ_FNEB01000003.1"/>
</dbReference>
<keyword evidence="6 7" id="KW-0472">Membrane</keyword>
<dbReference type="Proteomes" id="UP000199340">
    <property type="component" value="Unassembled WGS sequence"/>
</dbReference>
<dbReference type="InterPro" id="IPR037257">
    <property type="entry name" value="T2SS_E_N_sf"/>
</dbReference>
<dbReference type="Gene3D" id="3.90.550.10">
    <property type="entry name" value="Spore Coat Polysaccharide Biosynthesis Protein SpsA, Chain A"/>
    <property type="match status" value="1"/>
</dbReference>
<feature type="transmembrane region" description="Helical" evidence="7">
    <location>
        <begin position="210"/>
        <end position="233"/>
    </location>
</feature>
<dbReference type="STRING" id="490829.SAMN05421850_103368"/>
<dbReference type="GO" id="GO:0016757">
    <property type="term" value="F:glycosyltransferase activity"/>
    <property type="evidence" value="ECO:0007669"/>
    <property type="project" value="UniProtKB-KW"/>
</dbReference>
<comment type="subcellular location">
    <subcellularLocation>
        <location evidence="1">Membrane</location>
        <topology evidence="1">Multi-pass membrane protein</topology>
    </subcellularLocation>
</comment>
<dbReference type="Pfam" id="PF05157">
    <property type="entry name" value="MshEN"/>
    <property type="match status" value="1"/>
</dbReference>
<protein>
    <recommendedName>
        <fullName evidence="8">Type II secretion system protein GspE N-terminal domain-containing protein</fullName>
    </recommendedName>
</protein>
<dbReference type="AlphaFoldDB" id="A0A1G8LLZ1"/>
<sequence>MANPLSDPGQCPAPRRLRARSLADHLRGAGIVPSTVLLRAQSALRRQDATLSEWLTGSGAVPARTMAAAQADFLGVPLFDRENHRPDAEALAALGPATCLRDALLPAHMANGRPCLVVARPERLDAARARLPAPWDGAPICIGTEAEVQTLIAETSRRALTDLAAARVPESESCRSWGKAPARRIGLTLVALAFLVAVSAVFPVQVFAALVLWASFTLVVAALHKTAAVLAFLRASRSTMEPPAEPQGKLPRVSVLVPLFRERDVATVLVERLARLTYPKALLDVVLVLEETDDLTKEALENATLPVWMRVVVVPDGHPRTKPRAMNHALDFCRGDIIGIWDAEDAPAPDQVDRIAARFMTAPDDVVCLQGVLDYYNPRQTWLARCFTIEYATWFRVMMPGMARLGFAIPLGGTTLFFRRDALERLGGWDAHNVTEDADLGFRLARHGYRTEMIDTTTGEEANCRLWPWVRQRSRWLKGYMVTWMVHMRRPVLLWRQMGPWKFLGMQTHFITALSQFLLAPLLWSFWLIPLGLWHPLQAFLPSEVLWTMGKLFLAVEGLTLCAALIAVRGRDHRHLIPWVPAMHVYFPLGCIAAYKALWELVAAPFYWDKTAHGVSLPLRRRGLLLDALDRPGVELEPGHKSL</sequence>
<evidence type="ECO:0000256" key="3">
    <source>
        <dbReference type="ARBA" id="ARBA00022679"/>
    </source>
</evidence>
<evidence type="ECO:0000256" key="7">
    <source>
        <dbReference type="SAM" id="Phobius"/>
    </source>
</evidence>
<name>A0A1G8LLZ1_9RHOB</name>
<dbReference type="PANTHER" id="PTHR43867">
    <property type="entry name" value="CELLULOSE SYNTHASE CATALYTIC SUBUNIT A [UDP-FORMING]"/>
    <property type="match status" value="1"/>
</dbReference>
<keyword evidence="5 7" id="KW-1133">Transmembrane helix</keyword>
<dbReference type="SUPFAM" id="SSF53448">
    <property type="entry name" value="Nucleotide-diphospho-sugar transferases"/>
    <property type="match status" value="1"/>
</dbReference>
<dbReference type="GO" id="GO:0016020">
    <property type="term" value="C:membrane"/>
    <property type="evidence" value="ECO:0007669"/>
    <property type="project" value="UniProtKB-SubCell"/>
</dbReference>
<feature type="transmembrane region" description="Helical" evidence="7">
    <location>
        <begin position="185"/>
        <end position="204"/>
    </location>
</feature>
<keyword evidence="3" id="KW-0808">Transferase</keyword>
<evidence type="ECO:0000313" key="9">
    <source>
        <dbReference type="EMBL" id="SDI56722.1"/>
    </source>
</evidence>
<feature type="transmembrane region" description="Helical" evidence="7">
    <location>
        <begin position="549"/>
        <end position="568"/>
    </location>
</feature>
<reference evidence="9 10" key="1">
    <citation type="submission" date="2016-10" db="EMBL/GenBank/DDBJ databases">
        <authorList>
            <person name="de Groot N.N."/>
        </authorList>
    </citation>
    <scope>NUCLEOTIDE SEQUENCE [LARGE SCALE GENOMIC DNA]</scope>
    <source>
        <strain evidence="9 10">DSM 28010</strain>
    </source>
</reference>
<accession>A0A1G8LLZ1</accession>
<evidence type="ECO:0000313" key="10">
    <source>
        <dbReference type="Proteomes" id="UP000199340"/>
    </source>
</evidence>
<dbReference type="EMBL" id="FNEB01000003">
    <property type="protein sequence ID" value="SDI56722.1"/>
    <property type="molecule type" value="Genomic_DNA"/>
</dbReference>
<feature type="domain" description="Type II secretion system protein GspE N-terminal" evidence="8">
    <location>
        <begin position="74"/>
        <end position="158"/>
    </location>
</feature>
<dbReference type="InterPro" id="IPR007831">
    <property type="entry name" value="T2SS_GspE_N"/>
</dbReference>
<keyword evidence="4 7" id="KW-0812">Transmembrane</keyword>
<dbReference type="CDD" id="cd06427">
    <property type="entry name" value="CESA_like_2"/>
    <property type="match status" value="1"/>
</dbReference>
<evidence type="ECO:0000256" key="1">
    <source>
        <dbReference type="ARBA" id="ARBA00004141"/>
    </source>
</evidence>
<evidence type="ECO:0000256" key="6">
    <source>
        <dbReference type="ARBA" id="ARBA00023136"/>
    </source>
</evidence>
<keyword evidence="2" id="KW-0328">Glycosyltransferase</keyword>
<evidence type="ECO:0000256" key="2">
    <source>
        <dbReference type="ARBA" id="ARBA00022676"/>
    </source>
</evidence>